<feature type="compositionally biased region" description="Polar residues" evidence="4">
    <location>
        <begin position="189"/>
        <end position="199"/>
    </location>
</feature>
<dbReference type="Gene3D" id="1.10.510.10">
    <property type="entry name" value="Transferase(Phosphotransferase) domain 1"/>
    <property type="match status" value="1"/>
</dbReference>
<keyword evidence="7" id="KW-1185">Reference proteome</keyword>
<dbReference type="GO" id="GO:0005524">
    <property type="term" value="F:ATP binding"/>
    <property type="evidence" value="ECO:0007669"/>
    <property type="project" value="UniProtKB-UniRule"/>
</dbReference>
<dbReference type="InterPro" id="IPR011009">
    <property type="entry name" value="Kinase-like_dom_sf"/>
</dbReference>
<dbReference type="SUPFAM" id="SSF56112">
    <property type="entry name" value="Protein kinase-like (PK-like)"/>
    <property type="match status" value="1"/>
</dbReference>
<dbReference type="GO" id="GO:0005737">
    <property type="term" value="C:cytoplasm"/>
    <property type="evidence" value="ECO:0007669"/>
    <property type="project" value="TreeGrafter"/>
</dbReference>
<feature type="compositionally biased region" description="Low complexity" evidence="4">
    <location>
        <begin position="287"/>
        <end position="298"/>
    </location>
</feature>
<proteinExistence type="predicted"/>
<feature type="compositionally biased region" description="Low complexity" evidence="4">
    <location>
        <begin position="33"/>
        <end position="51"/>
    </location>
</feature>
<feature type="compositionally biased region" description="Basic residues" evidence="4">
    <location>
        <begin position="276"/>
        <end position="285"/>
    </location>
</feature>
<accession>A0AAV9HBE7</accession>
<dbReference type="PROSITE" id="PS50011">
    <property type="entry name" value="PROTEIN_KINASE_DOM"/>
    <property type="match status" value="1"/>
</dbReference>
<dbReference type="InterPro" id="IPR008271">
    <property type="entry name" value="Ser/Thr_kinase_AS"/>
</dbReference>
<comment type="caution">
    <text evidence="6">The sequence shown here is derived from an EMBL/GenBank/DDBJ whole genome shotgun (WGS) entry which is preliminary data.</text>
</comment>
<dbReference type="AlphaFoldDB" id="A0AAV9HBE7"/>
<dbReference type="PROSITE" id="PS00107">
    <property type="entry name" value="PROTEIN_KINASE_ATP"/>
    <property type="match status" value="1"/>
</dbReference>
<dbReference type="PROSITE" id="PS00108">
    <property type="entry name" value="PROTEIN_KINASE_ST"/>
    <property type="match status" value="1"/>
</dbReference>
<evidence type="ECO:0000313" key="6">
    <source>
        <dbReference type="EMBL" id="KAK4457070.1"/>
    </source>
</evidence>
<name>A0AAV9HBE7_9PEZI</name>
<keyword evidence="6" id="KW-0418">Kinase</keyword>
<dbReference type="Pfam" id="PF00069">
    <property type="entry name" value="Pkinase"/>
    <property type="match status" value="1"/>
</dbReference>
<evidence type="ECO:0000256" key="1">
    <source>
        <dbReference type="ARBA" id="ARBA00022741"/>
    </source>
</evidence>
<dbReference type="GO" id="GO:0035556">
    <property type="term" value="P:intracellular signal transduction"/>
    <property type="evidence" value="ECO:0007669"/>
    <property type="project" value="TreeGrafter"/>
</dbReference>
<dbReference type="PANTHER" id="PTHR24346:SF30">
    <property type="entry name" value="MATERNAL EMBRYONIC LEUCINE ZIPPER KINASE"/>
    <property type="match status" value="1"/>
</dbReference>
<feature type="region of interest" description="Disordered" evidence="4">
    <location>
        <begin position="161"/>
        <end position="353"/>
    </location>
</feature>
<organism evidence="6 7">
    <name type="scientific">Cladorrhinum samala</name>
    <dbReference type="NCBI Taxonomy" id="585594"/>
    <lineage>
        <taxon>Eukaryota</taxon>
        <taxon>Fungi</taxon>
        <taxon>Dikarya</taxon>
        <taxon>Ascomycota</taxon>
        <taxon>Pezizomycotina</taxon>
        <taxon>Sordariomycetes</taxon>
        <taxon>Sordariomycetidae</taxon>
        <taxon>Sordariales</taxon>
        <taxon>Podosporaceae</taxon>
        <taxon>Cladorrhinum</taxon>
    </lineage>
</organism>
<dbReference type="EMBL" id="MU865138">
    <property type="protein sequence ID" value="KAK4457070.1"/>
    <property type="molecule type" value="Genomic_DNA"/>
</dbReference>
<dbReference type="PANTHER" id="PTHR24346">
    <property type="entry name" value="MAP/MICROTUBULE AFFINITY-REGULATING KINASE"/>
    <property type="match status" value="1"/>
</dbReference>
<gene>
    <name evidence="6" type="ORF">QBC42DRAFT_46609</name>
</gene>
<feature type="region of interest" description="Disordered" evidence="4">
    <location>
        <begin position="32"/>
        <end position="100"/>
    </location>
</feature>
<feature type="compositionally biased region" description="Low complexity" evidence="4">
    <location>
        <begin position="225"/>
        <end position="236"/>
    </location>
</feature>
<dbReference type="Proteomes" id="UP001321749">
    <property type="component" value="Unassembled WGS sequence"/>
</dbReference>
<reference evidence="6" key="2">
    <citation type="submission" date="2023-06" db="EMBL/GenBank/DDBJ databases">
        <authorList>
            <consortium name="Lawrence Berkeley National Laboratory"/>
            <person name="Mondo S.J."/>
            <person name="Hensen N."/>
            <person name="Bonometti L."/>
            <person name="Westerberg I."/>
            <person name="Brannstrom I.O."/>
            <person name="Guillou S."/>
            <person name="Cros-Aarteil S."/>
            <person name="Calhoun S."/>
            <person name="Haridas S."/>
            <person name="Kuo A."/>
            <person name="Pangilinan J."/>
            <person name="Riley R."/>
            <person name="Labutti K."/>
            <person name="Andreopoulos B."/>
            <person name="Lipzen A."/>
            <person name="Chen C."/>
            <person name="Yanf M."/>
            <person name="Daum C."/>
            <person name="Ng V."/>
            <person name="Clum A."/>
            <person name="Steindorff A."/>
            <person name="Ohm R."/>
            <person name="Martin F."/>
            <person name="Silar P."/>
            <person name="Natvig D."/>
            <person name="Lalanne C."/>
            <person name="Gautier V."/>
            <person name="Ament-Velasquez S.L."/>
            <person name="Kruys A."/>
            <person name="Hutchinson M.I."/>
            <person name="Powell A.J."/>
            <person name="Barry K."/>
            <person name="Miller A.N."/>
            <person name="Grigoriev I.V."/>
            <person name="Debuchy R."/>
            <person name="Gladieux P."/>
            <person name="Thoren M.H."/>
            <person name="Johannesson H."/>
        </authorList>
    </citation>
    <scope>NUCLEOTIDE SEQUENCE</scope>
    <source>
        <strain evidence="6">PSN324</strain>
    </source>
</reference>
<evidence type="ECO:0000256" key="4">
    <source>
        <dbReference type="SAM" id="MobiDB-lite"/>
    </source>
</evidence>
<evidence type="ECO:0000256" key="3">
    <source>
        <dbReference type="PROSITE-ProRule" id="PRU10141"/>
    </source>
</evidence>
<dbReference type="SMART" id="SM00220">
    <property type="entry name" value="S_TKc"/>
    <property type="match status" value="1"/>
</dbReference>
<dbReference type="InterPro" id="IPR017441">
    <property type="entry name" value="Protein_kinase_ATP_BS"/>
</dbReference>
<feature type="compositionally biased region" description="Polar residues" evidence="4">
    <location>
        <begin position="66"/>
        <end position="76"/>
    </location>
</feature>
<sequence length="802" mass="87074">MAVSMLAAAATQTWSLGILNLTPFDNLSRERLPLSASSPSPSDSLSNLHLPQPHSHPRPIRKHDGTFNSTFFSLDPSSTSTNTATSSSSLSSSPHQYPTELTHPILEEGDETDSEAANEPVTPVSGRQSQDFHTLANHDMHPDVAQEHLVADASAASFSAVPAGTTPGSKPPLALETGATPPNKAPKSAASSISESQETPRAAGAALSPTTTTTSVADQELAIAPTTSRRPTFSSSNLRRNMSSFLKRVTHGDKAPSDSGSSTAASEHNLHEGGHRKLPTRRWSMHRSSATTRSNTPPSNSPPSPGSPIEMAIRTNHQASKLTLPDSESFKKKPRASTSFLRPRPHVPKGRDQFQLRRRASSFDYTNQEAAAVSGGSDGEVGVTQMAREVWEMPAETGTGLKARRMSLSLPDDFVVDVADLLTEFEYEHHKILGRHGKALGKGGHAKVKTMTRKGCPTELVAVKEFRGKSRSESKEDYEKKIKSEFTLSKSLNHPNVVSTIRLCIDHGRWNHVMEYCAEGDLFGMVKDGHFKGEDREKDRLCLFKQLVRGVNYLHANGIAHRDIKLENLLLTSDSALKIADFGVSEVFSGTHPGLREAGGQCGKNMGEIRRCAPGICGSTPYMAPEVLQKGGDYDPRGVDVWSSAVVMLHLIFGGAIWAKADVRDGGSANYALLVRGWEKWNEKHRDAEGAVISEADYPFVKPFDIVVKPPALRRVLLQMLNPNPDKRSTIGDVVNNRWVKNIECCQKADNEEPDPATTMIDASKKGSLIRGGQKLFCHNHAPAKKQFSGHSLGKMPGQAGY</sequence>
<feature type="binding site" evidence="3">
    <location>
        <position position="464"/>
    </location>
    <ligand>
        <name>ATP</name>
        <dbReference type="ChEBI" id="CHEBI:30616"/>
    </ligand>
</feature>
<feature type="compositionally biased region" description="Low complexity" evidence="4">
    <location>
        <begin position="77"/>
        <end position="93"/>
    </location>
</feature>
<evidence type="ECO:0000259" key="5">
    <source>
        <dbReference type="PROSITE" id="PS50011"/>
    </source>
</evidence>
<feature type="domain" description="Protein kinase" evidence="5">
    <location>
        <begin position="434"/>
        <end position="740"/>
    </location>
</feature>
<dbReference type="GO" id="GO:0004674">
    <property type="term" value="F:protein serine/threonine kinase activity"/>
    <property type="evidence" value="ECO:0007669"/>
    <property type="project" value="TreeGrafter"/>
</dbReference>
<evidence type="ECO:0000313" key="7">
    <source>
        <dbReference type="Proteomes" id="UP001321749"/>
    </source>
</evidence>
<protein>
    <submittedName>
        <fullName evidence="6">Kinase-like domain-containing protein</fullName>
    </submittedName>
</protein>
<keyword evidence="2 3" id="KW-0067">ATP-binding</keyword>
<keyword evidence="1 3" id="KW-0547">Nucleotide-binding</keyword>
<evidence type="ECO:0000256" key="2">
    <source>
        <dbReference type="ARBA" id="ARBA00022840"/>
    </source>
</evidence>
<keyword evidence="6" id="KW-0808">Transferase</keyword>
<feature type="compositionally biased region" description="Polar residues" evidence="4">
    <location>
        <begin position="208"/>
        <end position="217"/>
    </location>
</feature>
<dbReference type="InterPro" id="IPR000719">
    <property type="entry name" value="Prot_kinase_dom"/>
</dbReference>
<reference evidence="6" key="1">
    <citation type="journal article" date="2023" name="Mol. Phylogenet. Evol.">
        <title>Genome-scale phylogeny and comparative genomics of the fungal order Sordariales.</title>
        <authorList>
            <person name="Hensen N."/>
            <person name="Bonometti L."/>
            <person name="Westerberg I."/>
            <person name="Brannstrom I.O."/>
            <person name="Guillou S."/>
            <person name="Cros-Aarteil S."/>
            <person name="Calhoun S."/>
            <person name="Haridas S."/>
            <person name="Kuo A."/>
            <person name="Mondo S."/>
            <person name="Pangilinan J."/>
            <person name="Riley R."/>
            <person name="LaButti K."/>
            <person name="Andreopoulos B."/>
            <person name="Lipzen A."/>
            <person name="Chen C."/>
            <person name="Yan M."/>
            <person name="Daum C."/>
            <person name="Ng V."/>
            <person name="Clum A."/>
            <person name="Steindorff A."/>
            <person name="Ohm R.A."/>
            <person name="Martin F."/>
            <person name="Silar P."/>
            <person name="Natvig D.O."/>
            <person name="Lalanne C."/>
            <person name="Gautier V."/>
            <person name="Ament-Velasquez S.L."/>
            <person name="Kruys A."/>
            <person name="Hutchinson M.I."/>
            <person name="Powell A.J."/>
            <person name="Barry K."/>
            <person name="Miller A.N."/>
            <person name="Grigoriev I.V."/>
            <person name="Debuchy R."/>
            <person name="Gladieux P."/>
            <person name="Hiltunen Thoren M."/>
            <person name="Johannesson H."/>
        </authorList>
    </citation>
    <scope>NUCLEOTIDE SEQUENCE</scope>
    <source>
        <strain evidence="6">PSN324</strain>
    </source>
</reference>